<comment type="caution">
    <text evidence="2">The sequence shown here is derived from an EMBL/GenBank/DDBJ whole genome shotgun (WGS) entry which is preliminary data.</text>
</comment>
<gene>
    <name evidence="2" type="primary">tssB</name>
    <name evidence="2" type="ORF">EYW47_13870</name>
</gene>
<dbReference type="AlphaFoldDB" id="A0A4R5MAQ3"/>
<dbReference type="Pfam" id="PF05591">
    <property type="entry name" value="T6SS_VipA"/>
    <property type="match status" value="1"/>
</dbReference>
<dbReference type="OrthoDB" id="9789942at2"/>
<evidence type="ECO:0000256" key="1">
    <source>
        <dbReference type="SAM" id="MobiDB-lite"/>
    </source>
</evidence>
<sequence>MSDSKSTGQKFIGRNRAPRVQIEYDVETYGSNQSVDIPFVMGVLSDLAGKSNQQQPSLEQRKFLEIDVDNFDDRLKSVQPRAAFHVPNEVSGNGMLAVDLSFESIEDFSPASVARMVPELNQLLMARRQLSNLLSYMDGKSNAEAMLMQALKSRPLLESIARLTDQTHNQPTGSPSDGDEPEA</sequence>
<proteinExistence type="predicted"/>
<dbReference type="PANTHER" id="PTHR35850:SF1">
    <property type="entry name" value="TYPE VI SECRETION SYSTEM SHEATH PROTEIN TSSB1"/>
    <property type="match status" value="1"/>
</dbReference>
<dbReference type="InterPro" id="IPR008312">
    <property type="entry name" value="T6SS_TssB1"/>
</dbReference>
<accession>A0A4R5MAQ3</accession>
<protein>
    <submittedName>
        <fullName evidence="2">Type VI secretion system contractile sheath small subunit</fullName>
    </submittedName>
</protein>
<evidence type="ECO:0000313" key="2">
    <source>
        <dbReference type="EMBL" id="TDG23799.1"/>
    </source>
</evidence>
<name>A0A4R5MAQ3_9BURK</name>
<feature type="compositionally biased region" description="Polar residues" evidence="1">
    <location>
        <begin position="164"/>
        <end position="175"/>
    </location>
</feature>
<feature type="region of interest" description="Disordered" evidence="1">
    <location>
        <begin position="161"/>
        <end position="183"/>
    </location>
</feature>
<organism evidence="2 3">
    <name type="scientific">Paraburkholderia silviterrae</name>
    <dbReference type="NCBI Taxonomy" id="2528715"/>
    <lineage>
        <taxon>Bacteria</taxon>
        <taxon>Pseudomonadati</taxon>
        <taxon>Pseudomonadota</taxon>
        <taxon>Betaproteobacteria</taxon>
        <taxon>Burkholderiales</taxon>
        <taxon>Burkholderiaceae</taxon>
        <taxon>Paraburkholderia</taxon>
    </lineage>
</organism>
<dbReference type="EMBL" id="SMRP01000005">
    <property type="protein sequence ID" value="TDG23799.1"/>
    <property type="molecule type" value="Genomic_DNA"/>
</dbReference>
<reference evidence="2 3" key="1">
    <citation type="submission" date="2019-03" db="EMBL/GenBank/DDBJ databases">
        <title>Paraburkholderia sp. 4M-K11, isolated from subtropical forest soil.</title>
        <authorList>
            <person name="Gao Z.-H."/>
            <person name="Qiu L.-H."/>
        </authorList>
    </citation>
    <scope>NUCLEOTIDE SEQUENCE [LARGE SCALE GENOMIC DNA]</scope>
    <source>
        <strain evidence="2 3">4M-K11</strain>
    </source>
</reference>
<evidence type="ECO:0000313" key="3">
    <source>
        <dbReference type="Proteomes" id="UP000295722"/>
    </source>
</evidence>
<dbReference type="PANTHER" id="PTHR35850">
    <property type="entry name" value="CYTOPLASMIC PROTEIN-RELATED"/>
    <property type="match status" value="1"/>
</dbReference>
<dbReference type="PIRSF" id="PIRSF028301">
    <property type="entry name" value="UCP028301"/>
    <property type="match status" value="1"/>
</dbReference>
<keyword evidence="3" id="KW-1185">Reference proteome</keyword>
<dbReference type="Proteomes" id="UP000295722">
    <property type="component" value="Unassembled WGS sequence"/>
</dbReference>
<dbReference type="NCBIfam" id="TIGR03358">
    <property type="entry name" value="VI_chp_5"/>
    <property type="match status" value="1"/>
</dbReference>
<dbReference type="RefSeq" id="WP_133195390.1">
    <property type="nucleotide sequence ID" value="NZ_JBHUCW010000006.1"/>
</dbReference>